<comment type="caution">
    <text evidence="1">The sequence shown here is derived from an EMBL/GenBank/DDBJ whole genome shotgun (WGS) entry which is preliminary data.</text>
</comment>
<keyword evidence="2" id="KW-1185">Reference proteome</keyword>
<evidence type="ECO:0000313" key="2">
    <source>
        <dbReference type="Proteomes" id="UP000770717"/>
    </source>
</evidence>
<accession>A0A8J6F0N8</accession>
<gene>
    <name evidence="1" type="ORF">GDO78_011645</name>
</gene>
<dbReference type="OrthoDB" id="58903at2759"/>
<organism evidence="1 2">
    <name type="scientific">Eleutherodactylus coqui</name>
    <name type="common">Puerto Rican coqui</name>
    <dbReference type="NCBI Taxonomy" id="57060"/>
    <lineage>
        <taxon>Eukaryota</taxon>
        <taxon>Metazoa</taxon>
        <taxon>Chordata</taxon>
        <taxon>Craniata</taxon>
        <taxon>Vertebrata</taxon>
        <taxon>Euteleostomi</taxon>
        <taxon>Amphibia</taxon>
        <taxon>Batrachia</taxon>
        <taxon>Anura</taxon>
        <taxon>Neobatrachia</taxon>
        <taxon>Hyloidea</taxon>
        <taxon>Eleutherodactylidae</taxon>
        <taxon>Eleutherodactylinae</taxon>
        <taxon>Eleutherodactylus</taxon>
        <taxon>Eleutherodactylus</taxon>
    </lineage>
</organism>
<protein>
    <submittedName>
        <fullName evidence="1">Uncharacterized protein</fullName>
    </submittedName>
</protein>
<evidence type="ECO:0000313" key="1">
    <source>
        <dbReference type="EMBL" id="KAG9479723.1"/>
    </source>
</evidence>
<dbReference type="AlphaFoldDB" id="A0A8J6F0N8"/>
<dbReference type="Proteomes" id="UP000770717">
    <property type="component" value="Unassembled WGS sequence"/>
</dbReference>
<sequence length="89" mass="10041">MCQCCRRISGGNSFKDKECPPTTSPVMLSVNLGITTSDQSRWAIFMCSGFCEIWLLMTDVSLVFSRFFDLNPKQLKLPAYCSLQNMAVM</sequence>
<proteinExistence type="predicted"/>
<name>A0A8J6F0N8_ELECQ</name>
<dbReference type="EMBL" id="WNTK01000007">
    <property type="protein sequence ID" value="KAG9479723.1"/>
    <property type="molecule type" value="Genomic_DNA"/>
</dbReference>
<reference evidence="1" key="1">
    <citation type="thesis" date="2020" institute="ProQuest LLC" country="789 East Eisenhower Parkway, Ann Arbor, MI, USA">
        <title>Comparative Genomics and Chromosome Evolution.</title>
        <authorList>
            <person name="Mudd A.B."/>
        </authorList>
    </citation>
    <scope>NUCLEOTIDE SEQUENCE</scope>
    <source>
        <strain evidence="1">HN-11 Male</strain>
        <tissue evidence="1">Kidney and liver</tissue>
    </source>
</reference>